<dbReference type="Proteomes" id="UP000315525">
    <property type="component" value="Unassembled WGS sequence"/>
</dbReference>
<dbReference type="PANTHER" id="PTHR39080">
    <property type="entry name" value="50S RIBOSOMAL PROTEIN L28"/>
    <property type="match status" value="1"/>
</dbReference>
<accession>A0A523XJV7</accession>
<evidence type="ECO:0000256" key="5">
    <source>
        <dbReference type="HAMAP-Rule" id="MF_00373"/>
    </source>
</evidence>
<dbReference type="GO" id="GO:0006412">
    <property type="term" value="P:translation"/>
    <property type="evidence" value="ECO:0007669"/>
    <property type="project" value="UniProtKB-UniRule"/>
</dbReference>
<dbReference type="PANTHER" id="PTHR39080:SF1">
    <property type="entry name" value="LARGE RIBOSOMAL SUBUNIT PROTEIN BL28A"/>
    <property type="match status" value="1"/>
</dbReference>
<evidence type="ECO:0000313" key="9">
    <source>
        <dbReference type="Proteomes" id="UP000315534"/>
    </source>
</evidence>
<evidence type="ECO:0000313" key="8">
    <source>
        <dbReference type="Proteomes" id="UP000315525"/>
    </source>
</evidence>
<dbReference type="Gene3D" id="2.30.170.40">
    <property type="entry name" value="Ribosomal protein L28/L24"/>
    <property type="match status" value="1"/>
</dbReference>
<dbReference type="Proteomes" id="UP000315534">
    <property type="component" value="Unassembled WGS sequence"/>
</dbReference>
<name>A0A523XJV7_UNCT6</name>
<dbReference type="GO" id="GO:1990904">
    <property type="term" value="C:ribonucleoprotein complex"/>
    <property type="evidence" value="ECO:0007669"/>
    <property type="project" value="UniProtKB-KW"/>
</dbReference>
<dbReference type="GO" id="GO:0003735">
    <property type="term" value="F:structural constituent of ribosome"/>
    <property type="evidence" value="ECO:0007669"/>
    <property type="project" value="InterPro"/>
</dbReference>
<keyword evidence="3 5" id="KW-0687">Ribonucleoprotein</keyword>
<dbReference type="AlphaFoldDB" id="A0A523XJV7"/>
<dbReference type="EMBL" id="SOJN01000125">
    <property type="protein sequence ID" value="TET44420.1"/>
    <property type="molecule type" value="Genomic_DNA"/>
</dbReference>
<dbReference type="InterPro" id="IPR050096">
    <property type="entry name" value="Bacterial_rp_bL28"/>
</dbReference>
<dbReference type="EMBL" id="SOIP01000411">
    <property type="protein sequence ID" value="TET79540.1"/>
    <property type="molecule type" value="Genomic_DNA"/>
</dbReference>
<evidence type="ECO:0000256" key="3">
    <source>
        <dbReference type="ARBA" id="ARBA00023274"/>
    </source>
</evidence>
<reference evidence="8 9" key="1">
    <citation type="submission" date="2019-03" db="EMBL/GenBank/DDBJ databases">
        <title>Metabolic potential of uncultured bacteria and archaea associated with petroleum seepage in deep-sea sediments.</title>
        <authorList>
            <person name="Dong X."/>
            <person name="Hubert C."/>
        </authorList>
    </citation>
    <scope>NUCLEOTIDE SEQUENCE [LARGE SCALE GENOMIC DNA]</scope>
    <source>
        <strain evidence="7">E29_bin36</strain>
        <strain evidence="6">E44_bin18</strain>
    </source>
</reference>
<sequence length="62" mass="7153">MAKKCSICGKAGQFGHNVSHAKNRTHRMWQPNLQKVKIMLEGKPQKVYVCTRCLRSKKLQKV</sequence>
<gene>
    <name evidence="5" type="primary">rpmB</name>
    <name evidence="7" type="ORF">E3J38_07020</name>
    <name evidence="6" type="ORF">E3J62_10385</name>
</gene>
<protein>
    <recommendedName>
        <fullName evidence="4 5">Large ribosomal subunit protein bL28</fullName>
    </recommendedName>
</protein>
<comment type="similarity">
    <text evidence="1 5">Belongs to the bacterial ribosomal protein bL28 family.</text>
</comment>
<evidence type="ECO:0000256" key="1">
    <source>
        <dbReference type="ARBA" id="ARBA00008760"/>
    </source>
</evidence>
<dbReference type="InterPro" id="IPR026569">
    <property type="entry name" value="Ribosomal_bL28"/>
</dbReference>
<dbReference type="SUPFAM" id="SSF143800">
    <property type="entry name" value="L28p-like"/>
    <property type="match status" value="1"/>
</dbReference>
<dbReference type="InterPro" id="IPR037147">
    <property type="entry name" value="Ribosomal_bL28_sf"/>
</dbReference>
<dbReference type="InterPro" id="IPR034704">
    <property type="entry name" value="Ribosomal_bL28/bL31-like_sf"/>
</dbReference>
<evidence type="ECO:0000313" key="6">
    <source>
        <dbReference type="EMBL" id="TET44420.1"/>
    </source>
</evidence>
<comment type="caution">
    <text evidence="7">The sequence shown here is derived from an EMBL/GenBank/DDBJ whole genome shotgun (WGS) entry which is preliminary data.</text>
</comment>
<dbReference type="NCBIfam" id="TIGR00009">
    <property type="entry name" value="L28"/>
    <property type="match status" value="1"/>
</dbReference>
<dbReference type="HAMAP" id="MF_00373">
    <property type="entry name" value="Ribosomal_bL28"/>
    <property type="match status" value="1"/>
</dbReference>
<keyword evidence="2 5" id="KW-0689">Ribosomal protein</keyword>
<dbReference type="GO" id="GO:0005840">
    <property type="term" value="C:ribosome"/>
    <property type="evidence" value="ECO:0007669"/>
    <property type="project" value="UniProtKB-KW"/>
</dbReference>
<proteinExistence type="inferred from homology"/>
<dbReference type="Pfam" id="PF00830">
    <property type="entry name" value="Ribosomal_L28"/>
    <property type="match status" value="1"/>
</dbReference>
<evidence type="ECO:0000256" key="2">
    <source>
        <dbReference type="ARBA" id="ARBA00022980"/>
    </source>
</evidence>
<dbReference type="InterPro" id="IPR001383">
    <property type="entry name" value="Ribosomal_bL28_bact-type"/>
</dbReference>
<evidence type="ECO:0000256" key="4">
    <source>
        <dbReference type="ARBA" id="ARBA00035174"/>
    </source>
</evidence>
<organism evidence="7 9">
    <name type="scientific">candidate division TA06 bacterium</name>
    <dbReference type="NCBI Taxonomy" id="2250710"/>
    <lineage>
        <taxon>Bacteria</taxon>
        <taxon>Bacteria division TA06</taxon>
    </lineage>
</organism>
<evidence type="ECO:0000313" key="7">
    <source>
        <dbReference type="EMBL" id="TET79540.1"/>
    </source>
</evidence>